<comment type="subcellular location">
    <subcellularLocation>
        <location evidence="1">Membrane</location>
        <topology evidence="1">Multi-pass membrane protein</topology>
    </subcellularLocation>
</comment>
<dbReference type="AlphaFoldDB" id="A0A6C0E396"/>
<evidence type="ECO:0000259" key="6">
    <source>
        <dbReference type="PROSITE" id="PS50922"/>
    </source>
</evidence>
<organism evidence="7">
    <name type="scientific">viral metagenome</name>
    <dbReference type="NCBI Taxonomy" id="1070528"/>
    <lineage>
        <taxon>unclassified sequences</taxon>
        <taxon>metagenomes</taxon>
        <taxon>organismal metagenomes</taxon>
    </lineage>
</organism>
<accession>A0A6C0E396</accession>
<evidence type="ECO:0000256" key="4">
    <source>
        <dbReference type="ARBA" id="ARBA00023136"/>
    </source>
</evidence>
<reference evidence="7" key="1">
    <citation type="journal article" date="2020" name="Nature">
        <title>Giant virus diversity and host interactions through global metagenomics.</title>
        <authorList>
            <person name="Schulz F."/>
            <person name="Roux S."/>
            <person name="Paez-Espino D."/>
            <person name="Jungbluth S."/>
            <person name="Walsh D.A."/>
            <person name="Denef V.J."/>
            <person name="McMahon K.D."/>
            <person name="Konstantinidis K.T."/>
            <person name="Eloe-Fadrosh E.A."/>
            <person name="Kyrpides N.C."/>
            <person name="Woyke T."/>
        </authorList>
    </citation>
    <scope>NUCLEOTIDE SEQUENCE</scope>
    <source>
        <strain evidence="7">GVMAG-M-3300023179-116</strain>
    </source>
</reference>
<dbReference type="PANTHER" id="PTHR13439">
    <property type="entry name" value="CT120 PROTEIN"/>
    <property type="match status" value="1"/>
</dbReference>
<keyword evidence="2 5" id="KW-0812">Transmembrane</keyword>
<evidence type="ECO:0000256" key="3">
    <source>
        <dbReference type="ARBA" id="ARBA00022989"/>
    </source>
</evidence>
<keyword evidence="4 5" id="KW-0472">Membrane</keyword>
<dbReference type="PANTHER" id="PTHR13439:SF0">
    <property type="entry name" value="TOPOISOMERASE I DAMAGE AFFECTED PROTEIN 4"/>
    <property type="match status" value="1"/>
</dbReference>
<feature type="transmembrane region" description="Helical" evidence="5">
    <location>
        <begin position="136"/>
        <end position="158"/>
    </location>
</feature>
<evidence type="ECO:0000313" key="7">
    <source>
        <dbReference type="EMBL" id="QHT23647.1"/>
    </source>
</evidence>
<feature type="transmembrane region" description="Helical" evidence="5">
    <location>
        <begin position="15"/>
        <end position="37"/>
    </location>
</feature>
<name>A0A6C0E396_9ZZZZ</name>
<dbReference type="InterPro" id="IPR006634">
    <property type="entry name" value="TLC-dom"/>
</dbReference>
<dbReference type="EMBL" id="MN739733">
    <property type="protein sequence ID" value="QHT23647.1"/>
    <property type="molecule type" value="Genomic_DNA"/>
</dbReference>
<dbReference type="PROSITE" id="PS50922">
    <property type="entry name" value="TLC"/>
    <property type="match status" value="1"/>
</dbReference>
<dbReference type="GO" id="GO:0055088">
    <property type="term" value="P:lipid homeostasis"/>
    <property type="evidence" value="ECO:0007669"/>
    <property type="project" value="TreeGrafter"/>
</dbReference>
<evidence type="ECO:0000256" key="2">
    <source>
        <dbReference type="ARBA" id="ARBA00022692"/>
    </source>
</evidence>
<feature type="transmembrane region" description="Helical" evidence="5">
    <location>
        <begin position="43"/>
        <end position="67"/>
    </location>
</feature>
<evidence type="ECO:0000256" key="1">
    <source>
        <dbReference type="ARBA" id="ARBA00004141"/>
    </source>
</evidence>
<feature type="domain" description="TLC" evidence="6">
    <location>
        <begin position="7"/>
        <end position="202"/>
    </location>
</feature>
<dbReference type="GO" id="GO:0016020">
    <property type="term" value="C:membrane"/>
    <property type="evidence" value="ECO:0007669"/>
    <property type="project" value="UniProtKB-SubCell"/>
</dbReference>
<feature type="transmembrane region" description="Helical" evidence="5">
    <location>
        <begin position="170"/>
        <end position="194"/>
    </location>
</feature>
<keyword evidence="3 5" id="KW-1133">Transmembrane helix</keyword>
<sequence>MEKEHKFSIITMHDIFNVIVLSFISIVNTIYLLLVVTNIYDHIFINLFPIVVYSFIGYIIIDSLLIYNYPSCVVSKPRDLLLHHGITLVLCLSPIIEPEFEWHLGLAITVEIQTVFLTLSRLIVDKTTKIYKIINTAFYALFIIFRIFVFPMLTVYYYKTQQQYSIKCNSQINIATTALIGFSMITLMGFMWIYKFITKKYKTNIKTHVPFSTNDTSNKTKTVKLSFSS</sequence>
<proteinExistence type="predicted"/>
<evidence type="ECO:0000256" key="5">
    <source>
        <dbReference type="SAM" id="Phobius"/>
    </source>
</evidence>
<dbReference type="GO" id="GO:0005783">
    <property type="term" value="C:endoplasmic reticulum"/>
    <property type="evidence" value="ECO:0007669"/>
    <property type="project" value="TreeGrafter"/>
</dbReference>
<dbReference type="Pfam" id="PF03798">
    <property type="entry name" value="TRAM_LAG1_CLN8"/>
    <property type="match status" value="1"/>
</dbReference>
<protein>
    <recommendedName>
        <fullName evidence="6">TLC domain-containing protein</fullName>
    </recommendedName>
</protein>
<feature type="transmembrane region" description="Helical" evidence="5">
    <location>
        <begin position="102"/>
        <end position="124"/>
    </location>
</feature>
<dbReference type="InterPro" id="IPR050846">
    <property type="entry name" value="TLCD"/>
</dbReference>